<gene>
    <name evidence="1" type="ordered locus">sce8472</name>
</gene>
<dbReference type="EMBL" id="AM746676">
    <property type="protein sequence ID" value="CAN98642.1"/>
    <property type="molecule type" value="Genomic_DNA"/>
</dbReference>
<sequence>MTAVKKLARPEAYLETGSVERVGATLLVRLASSSCEARRAKSCLVAPEAGDKVLCAIEPEGVYVLAVLDGRDGAPTKLATDGDLEVQARGGRIAVCASERVDIVGAREVAMTGAEVHVRAKKGAIAIDELGFFGRLVQAEVTKIALVAQEADTILTRLTQRAKRVFRFVEEIDQTRAGTIDLRAQNMIGIRGENAIISARVLAKVDGEQIHLG</sequence>
<name>A9FUK9_SORC5</name>
<dbReference type="eggNOG" id="ENOG502Z8GU">
    <property type="taxonomic scope" value="Bacteria"/>
</dbReference>
<accession>A9FUK9</accession>
<dbReference type="InterPro" id="IPR021927">
    <property type="entry name" value="DUF3540"/>
</dbReference>
<dbReference type="Pfam" id="PF12059">
    <property type="entry name" value="DUF3540"/>
    <property type="match status" value="1"/>
</dbReference>
<dbReference type="BioCyc" id="SCEL448385:SCE_RS43400-MONOMER"/>
<proteinExistence type="predicted"/>
<dbReference type="AlphaFoldDB" id="A9FUK9"/>
<dbReference type="RefSeq" id="WP_012241081.1">
    <property type="nucleotide sequence ID" value="NC_010162.1"/>
</dbReference>
<dbReference type="STRING" id="448385.sce8472"/>
<evidence type="ECO:0008006" key="3">
    <source>
        <dbReference type="Google" id="ProtNLM"/>
    </source>
</evidence>
<evidence type="ECO:0000313" key="2">
    <source>
        <dbReference type="Proteomes" id="UP000002139"/>
    </source>
</evidence>
<keyword evidence="2" id="KW-1185">Reference proteome</keyword>
<dbReference type="Proteomes" id="UP000002139">
    <property type="component" value="Chromosome"/>
</dbReference>
<reference evidence="1 2" key="1">
    <citation type="journal article" date="2007" name="Nat. Biotechnol.">
        <title>Complete genome sequence of the myxobacterium Sorangium cellulosum.</title>
        <authorList>
            <person name="Schneiker S."/>
            <person name="Perlova O."/>
            <person name="Kaiser O."/>
            <person name="Gerth K."/>
            <person name="Alici A."/>
            <person name="Altmeyer M.O."/>
            <person name="Bartels D."/>
            <person name="Bekel T."/>
            <person name="Beyer S."/>
            <person name="Bode E."/>
            <person name="Bode H.B."/>
            <person name="Bolten C.J."/>
            <person name="Choudhuri J.V."/>
            <person name="Doss S."/>
            <person name="Elnakady Y.A."/>
            <person name="Frank B."/>
            <person name="Gaigalat L."/>
            <person name="Goesmann A."/>
            <person name="Groeger C."/>
            <person name="Gross F."/>
            <person name="Jelsbak L."/>
            <person name="Jelsbak L."/>
            <person name="Kalinowski J."/>
            <person name="Kegler C."/>
            <person name="Knauber T."/>
            <person name="Konietzny S."/>
            <person name="Kopp M."/>
            <person name="Krause L."/>
            <person name="Krug D."/>
            <person name="Linke B."/>
            <person name="Mahmud T."/>
            <person name="Martinez-Arias R."/>
            <person name="McHardy A.C."/>
            <person name="Merai M."/>
            <person name="Meyer F."/>
            <person name="Mormann S."/>
            <person name="Munoz-Dorado J."/>
            <person name="Perez J."/>
            <person name="Pradella S."/>
            <person name="Rachid S."/>
            <person name="Raddatz G."/>
            <person name="Rosenau F."/>
            <person name="Rueckert C."/>
            <person name="Sasse F."/>
            <person name="Scharfe M."/>
            <person name="Schuster S.C."/>
            <person name="Suen G."/>
            <person name="Treuner-Lange A."/>
            <person name="Velicer G.J."/>
            <person name="Vorholter F.-J."/>
            <person name="Weissman K.J."/>
            <person name="Welch R.D."/>
            <person name="Wenzel S.C."/>
            <person name="Whitworth D.E."/>
            <person name="Wilhelm S."/>
            <person name="Wittmann C."/>
            <person name="Bloecker H."/>
            <person name="Puehler A."/>
            <person name="Mueller R."/>
        </authorList>
    </citation>
    <scope>NUCLEOTIDE SEQUENCE [LARGE SCALE GENOMIC DNA]</scope>
    <source>
        <strain evidence="2">So ce56</strain>
    </source>
</reference>
<protein>
    <recommendedName>
        <fullName evidence="3">DUF3540 domain-containing protein</fullName>
    </recommendedName>
</protein>
<evidence type="ECO:0000313" key="1">
    <source>
        <dbReference type="EMBL" id="CAN98642.1"/>
    </source>
</evidence>
<dbReference type="HOGENOM" id="CLU_102202_1_0_7"/>
<dbReference type="OrthoDB" id="5432037at2"/>
<dbReference type="KEGG" id="scl:sce8472"/>
<organism evidence="1 2">
    <name type="scientific">Sorangium cellulosum (strain So ce56)</name>
    <name type="common">Polyangium cellulosum (strain So ce56)</name>
    <dbReference type="NCBI Taxonomy" id="448385"/>
    <lineage>
        <taxon>Bacteria</taxon>
        <taxon>Pseudomonadati</taxon>
        <taxon>Myxococcota</taxon>
        <taxon>Polyangia</taxon>
        <taxon>Polyangiales</taxon>
        <taxon>Polyangiaceae</taxon>
        <taxon>Sorangium</taxon>
    </lineage>
</organism>